<accession>A0A4R1KCU5</accession>
<dbReference type="RefSeq" id="WP_132872344.1">
    <property type="nucleotide sequence ID" value="NZ_SMGG01000003.1"/>
</dbReference>
<proteinExistence type="predicted"/>
<dbReference type="SUPFAM" id="SSF55347">
    <property type="entry name" value="Glyceraldehyde-3-phosphate dehydrogenase-like, C-terminal domain"/>
    <property type="match status" value="1"/>
</dbReference>
<dbReference type="SUPFAM" id="SSF51735">
    <property type="entry name" value="NAD(P)-binding Rossmann-fold domains"/>
    <property type="match status" value="1"/>
</dbReference>
<name>A0A4R1KCU5_9BACT</name>
<dbReference type="PANTHER" id="PTHR43377">
    <property type="entry name" value="BILIVERDIN REDUCTASE A"/>
    <property type="match status" value="1"/>
</dbReference>
<dbReference type="PANTHER" id="PTHR43377:SF1">
    <property type="entry name" value="BILIVERDIN REDUCTASE A"/>
    <property type="match status" value="1"/>
</dbReference>
<dbReference type="InterPro" id="IPR051450">
    <property type="entry name" value="Gfo/Idh/MocA_Oxidoreductases"/>
</dbReference>
<comment type="caution">
    <text evidence="2">The sequence shown here is derived from an EMBL/GenBank/DDBJ whole genome shotgun (WGS) entry which is preliminary data.</text>
</comment>
<evidence type="ECO:0000259" key="1">
    <source>
        <dbReference type="Pfam" id="PF22725"/>
    </source>
</evidence>
<reference evidence="2 3" key="1">
    <citation type="submission" date="2019-03" db="EMBL/GenBank/DDBJ databases">
        <title>Genomic Encyclopedia of Type Strains, Phase IV (KMG-IV): sequencing the most valuable type-strain genomes for metagenomic binning, comparative biology and taxonomic classification.</title>
        <authorList>
            <person name="Goeker M."/>
        </authorList>
    </citation>
    <scope>NUCLEOTIDE SEQUENCE [LARGE SCALE GENOMIC DNA]</scope>
    <source>
        <strain evidence="2 3">DSM 24984</strain>
    </source>
</reference>
<gene>
    <name evidence="2" type="ORF">C8D98_0877</name>
</gene>
<protein>
    <submittedName>
        <fullName evidence="2">Putative dehydrogenase</fullName>
    </submittedName>
</protein>
<evidence type="ECO:0000313" key="3">
    <source>
        <dbReference type="Proteomes" id="UP000294614"/>
    </source>
</evidence>
<dbReference type="OrthoDB" id="9815825at2"/>
<dbReference type="Pfam" id="PF22725">
    <property type="entry name" value="GFO_IDH_MocA_C3"/>
    <property type="match status" value="1"/>
</dbReference>
<dbReference type="InterPro" id="IPR055170">
    <property type="entry name" value="GFO_IDH_MocA-like_dom"/>
</dbReference>
<dbReference type="EMBL" id="SMGG01000003">
    <property type="protein sequence ID" value="TCK62352.1"/>
    <property type="molecule type" value="Genomic_DNA"/>
</dbReference>
<organism evidence="2 3">
    <name type="scientific">Seleniivibrio woodruffii</name>
    <dbReference type="NCBI Taxonomy" id="1078050"/>
    <lineage>
        <taxon>Bacteria</taxon>
        <taxon>Pseudomonadati</taxon>
        <taxon>Deferribacterota</taxon>
        <taxon>Deferribacteres</taxon>
        <taxon>Deferribacterales</taxon>
        <taxon>Geovibrionaceae</taxon>
        <taxon>Seleniivibrio</taxon>
    </lineage>
</organism>
<dbReference type="InterPro" id="IPR036291">
    <property type="entry name" value="NAD(P)-bd_dom_sf"/>
</dbReference>
<dbReference type="AlphaFoldDB" id="A0A4R1KCU5"/>
<dbReference type="Gene3D" id="3.30.360.10">
    <property type="entry name" value="Dihydrodipicolinate Reductase, domain 2"/>
    <property type="match status" value="1"/>
</dbReference>
<sequence length="309" mass="35005">MKALIIGFGSIGKRHYDILCGLIGSGNVGVVSRRETGLDKSYGSLAEVTDINEYGYFVIASKTCEHFEDLCHINNSVEDKIILCEKPLFERSRSMVSLKNHVYVGYNLRFHPVVMKCRELLGIYGKVLFVRSYVGQYLPSWRPGTDYRDSYSAKKEEGGGIMMDCSHDIDIIRFLFGRIVSFNAYNDKISDLEITSDDYFSMIGRTEGGVLFSLNMDYISKKAARVIEINTEEATIVADIIGKTITLTTRSGETEIMHFPEIDRNTTYTAMHESIIEKKDNHCADYADGLDIASIFDNVRKNNLKQVWQ</sequence>
<feature type="domain" description="GFO/IDH/MocA-like oxidoreductase" evidence="1">
    <location>
        <begin position="122"/>
        <end position="236"/>
    </location>
</feature>
<dbReference type="Proteomes" id="UP000294614">
    <property type="component" value="Unassembled WGS sequence"/>
</dbReference>
<keyword evidence="3" id="KW-1185">Reference proteome</keyword>
<dbReference type="Gene3D" id="3.40.50.720">
    <property type="entry name" value="NAD(P)-binding Rossmann-like Domain"/>
    <property type="match status" value="1"/>
</dbReference>
<evidence type="ECO:0000313" key="2">
    <source>
        <dbReference type="EMBL" id="TCK62352.1"/>
    </source>
</evidence>